<dbReference type="PROSITE" id="PS51257">
    <property type="entry name" value="PROKAR_LIPOPROTEIN"/>
    <property type="match status" value="1"/>
</dbReference>
<name>A0ABW5RM37_9BACI</name>
<dbReference type="EMBL" id="JBHUMF010000004">
    <property type="protein sequence ID" value="MFD2679517.1"/>
    <property type="molecule type" value="Genomic_DNA"/>
</dbReference>
<organism evidence="1 2">
    <name type="scientific">Bacillus seohaeanensis</name>
    <dbReference type="NCBI Taxonomy" id="284580"/>
    <lineage>
        <taxon>Bacteria</taxon>
        <taxon>Bacillati</taxon>
        <taxon>Bacillota</taxon>
        <taxon>Bacilli</taxon>
        <taxon>Bacillales</taxon>
        <taxon>Bacillaceae</taxon>
        <taxon>Bacillus</taxon>
    </lineage>
</organism>
<protein>
    <recommendedName>
        <fullName evidence="3">ABC transporter periplasmic binding protein yphF</fullName>
    </recommendedName>
</protein>
<keyword evidence="2" id="KW-1185">Reference proteome</keyword>
<proteinExistence type="predicted"/>
<comment type="caution">
    <text evidence="1">The sequence shown here is derived from an EMBL/GenBank/DDBJ whole genome shotgun (WGS) entry which is preliminary data.</text>
</comment>
<sequence length="237" mass="27349">MALKRIGQALFLVLTIPMLTGCLFPEEKKQQNQVPYEEQIKIVQNAIDQYQKDNNGLLPIKTRDQDTAIYQKYPIDFQKIVPQYTPEIPGNAFENGGIFQYVLYNVEEDPTVKIFDLRIAEKIRELTIRIQAQGYPPFKNQVVGNVYTLNYKTLGYKEEPLVVSPYSNKNLPFVINGDGEIFVDYSVDLYEKLKNSELDVKQGADIRNVLTEDSYFVPAYSLPYTIDENNEPIFLQQ</sequence>
<accession>A0ABW5RM37</accession>
<dbReference type="Proteomes" id="UP001597506">
    <property type="component" value="Unassembled WGS sequence"/>
</dbReference>
<dbReference type="RefSeq" id="WP_377932231.1">
    <property type="nucleotide sequence ID" value="NZ_JBHUMF010000004.1"/>
</dbReference>
<reference evidence="2" key="1">
    <citation type="journal article" date="2019" name="Int. J. Syst. Evol. Microbiol.">
        <title>The Global Catalogue of Microorganisms (GCM) 10K type strain sequencing project: providing services to taxonomists for standard genome sequencing and annotation.</title>
        <authorList>
            <consortium name="The Broad Institute Genomics Platform"/>
            <consortium name="The Broad Institute Genome Sequencing Center for Infectious Disease"/>
            <person name="Wu L."/>
            <person name="Ma J."/>
        </authorList>
    </citation>
    <scope>NUCLEOTIDE SEQUENCE [LARGE SCALE GENOMIC DNA]</scope>
    <source>
        <strain evidence="2">KCTC 3913</strain>
    </source>
</reference>
<gene>
    <name evidence="1" type="ORF">ACFSUL_02005</name>
</gene>
<evidence type="ECO:0008006" key="3">
    <source>
        <dbReference type="Google" id="ProtNLM"/>
    </source>
</evidence>
<evidence type="ECO:0000313" key="1">
    <source>
        <dbReference type="EMBL" id="MFD2679517.1"/>
    </source>
</evidence>
<evidence type="ECO:0000313" key="2">
    <source>
        <dbReference type="Proteomes" id="UP001597506"/>
    </source>
</evidence>